<keyword evidence="1" id="KW-0812">Transmembrane</keyword>
<dbReference type="Proteomes" id="UP000015454">
    <property type="component" value="Unassembled WGS sequence"/>
</dbReference>
<dbReference type="OrthoDB" id="9767863at2"/>
<accession>T0EXR1</accession>
<feature type="transmembrane region" description="Helical" evidence="1">
    <location>
        <begin position="267"/>
        <end position="289"/>
    </location>
</feature>
<keyword evidence="4" id="KW-1185">Reference proteome</keyword>
<protein>
    <submittedName>
        <fullName evidence="3">Acyltransferase</fullName>
    </submittedName>
</protein>
<dbReference type="AlphaFoldDB" id="T0EXR1"/>
<dbReference type="PANTHER" id="PTHR23028:SF53">
    <property type="entry name" value="ACYL_TRANSF_3 DOMAIN-CONTAINING PROTEIN"/>
    <property type="match status" value="1"/>
</dbReference>
<keyword evidence="3" id="KW-0012">Acyltransferase</keyword>
<feature type="transmembrane region" description="Helical" evidence="1">
    <location>
        <begin position="207"/>
        <end position="225"/>
    </location>
</feature>
<feature type="domain" description="Acyltransferase 3" evidence="2">
    <location>
        <begin position="35"/>
        <end position="389"/>
    </location>
</feature>
<dbReference type="InterPro" id="IPR050879">
    <property type="entry name" value="Acyltransferase_3"/>
</dbReference>
<feature type="transmembrane region" description="Helical" evidence="1">
    <location>
        <begin position="69"/>
        <end position="92"/>
    </location>
</feature>
<dbReference type="Pfam" id="PF01757">
    <property type="entry name" value="Acyl_transf_3"/>
    <property type="match status" value="1"/>
</dbReference>
<comment type="caution">
    <text evidence="3">The sequence shown here is derived from an EMBL/GenBank/DDBJ whole genome shotgun (WGS) entry which is preliminary data.</text>
</comment>
<feature type="transmembrane region" description="Helical" evidence="1">
    <location>
        <begin position="37"/>
        <end position="54"/>
    </location>
</feature>
<feature type="transmembrane region" description="Helical" evidence="1">
    <location>
        <begin position="112"/>
        <end position="134"/>
    </location>
</feature>
<dbReference type="GO" id="GO:0009103">
    <property type="term" value="P:lipopolysaccharide biosynthetic process"/>
    <property type="evidence" value="ECO:0007669"/>
    <property type="project" value="TreeGrafter"/>
</dbReference>
<evidence type="ECO:0000313" key="4">
    <source>
        <dbReference type="Proteomes" id="UP000015454"/>
    </source>
</evidence>
<sequence length="416" mass="49295">MHYSFSKHQIYRIALSIITSPLKSIFRRKEEEQQSLNGFRFFAITFVLFYHFWLVGKSYIKCPSWLDRIFLNLSSGVDLFFILSGFLIYGELLKSWLIKKELSLPTFYKNRVFRIFPAYYLFIAITLPVTYSGIKNLLDNPFFPVADREKLQLQLSNWFYDLIYFSNYKSGINGHTWSLASEWQFYLILPLFCLAILFKLRRRLRIAVLILLYFIPLAFRIFAHQEILSEGEYFARIYYPLHTRFDAFIVGMLLAEWSIENQSRRFSIALQIFLIMIALSALASAHYLIFESKDILFLSFRFNMLNIGYGILIALCLISNSLVSGFFSFGWFIPITRVSYGMYLWHPYVAFKYAGELSKDAFFNNNSIGWVDFLVLFLKVYLNTFFVAMLSYCFLEYWFLRMKKSLFGKSVEYKAE</sequence>
<evidence type="ECO:0000259" key="2">
    <source>
        <dbReference type="Pfam" id="PF01757"/>
    </source>
</evidence>
<keyword evidence="3" id="KW-0808">Transferase</keyword>
<keyword evidence="1" id="KW-0472">Membrane</keyword>
<feature type="transmembrane region" description="Helical" evidence="1">
    <location>
        <begin position="380"/>
        <end position="400"/>
    </location>
</feature>
<dbReference type="EMBL" id="AHMO02000011">
    <property type="protein sequence ID" value="EQA43600.1"/>
    <property type="molecule type" value="Genomic_DNA"/>
</dbReference>
<dbReference type="InterPro" id="IPR002656">
    <property type="entry name" value="Acyl_transf_3_dom"/>
</dbReference>
<evidence type="ECO:0000256" key="1">
    <source>
        <dbReference type="SAM" id="Phobius"/>
    </source>
</evidence>
<dbReference type="GO" id="GO:0016020">
    <property type="term" value="C:membrane"/>
    <property type="evidence" value="ECO:0007669"/>
    <property type="project" value="TreeGrafter"/>
</dbReference>
<organism evidence="3 4">
    <name type="scientific">Leptospira broomii serovar Hurstbridge str. 5399</name>
    <dbReference type="NCBI Taxonomy" id="1049789"/>
    <lineage>
        <taxon>Bacteria</taxon>
        <taxon>Pseudomonadati</taxon>
        <taxon>Spirochaetota</taxon>
        <taxon>Spirochaetia</taxon>
        <taxon>Leptospirales</taxon>
        <taxon>Leptospiraceae</taxon>
        <taxon>Leptospira</taxon>
    </lineage>
</organism>
<evidence type="ECO:0000313" key="3">
    <source>
        <dbReference type="EMBL" id="EQA43600.1"/>
    </source>
</evidence>
<reference evidence="3" key="1">
    <citation type="submission" date="2013-05" db="EMBL/GenBank/DDBJ databases">
        <authorList>
            <person name="Harkins D.M."/>
            <person name="Durkin A.S."/>
            <person name="Brinkac L.M."/>
            <person name="Haft D.H."/>
            <person name="Selengut J.D."/>
            <person name="Sanka R."/>
            <person name="DePew J."/>
            <person name="Purushe J."/>
            <person name="Hartskeerl R.A."/>
            <person name="Ahmed A."/>
            <person name="van der Linden H."/>
            <person name="Goris M.G.A."/>
            <person name="Vinetz J.M."/>
            <person name="Sutton G.G."/>
            <person name="Nierman W.C."/>
            <person name="Fouts D.E."/>
        </authorList>
    </citation>
    <scope>NUCLEOTIDE SEQUENCE [LARGE SCALE GENOMIC DNA]</scope>
    <source>
        <strain evidence="3">5399</strain>
    </source>
</reference>
<gene>
    <name evidence="3" type="ORF">LEP1GSC050_1365</name>
</gene>
<dbReference type="PANTHER" id="PTHR23028">
    <property type="entry name" value="ACETYLTRANSFERASE"/>
    <property type="match status" value="1"/>
</dbReference>
<proteinExistence type="predicted"/>
<keyword evidence="1" id="KW-1133">Transmembrane helix</keyword>
<dbReference type="GO" id="GO:0016747">
    <property type="term" value="F:acyltransferase activity, transferring groups other than amino-acyl groups"/>
    <property type="evidence" value="ECO:0007669"/>
    <property type="project" value="InterPro"/>
</dbReference>
<feature type="transmembrane region" description="Helical" evidence="1">
    <location>
        <begin position="183"/>
        <end position="200"/>
    </location>
</feature>
<name>T0EXR1_9LEPT</name>